<dbReference type="EMBL" id="JARKIB010000013">
    <property type="protein sequence ID" value="KAJ7773017.1"/>
    <property type="molecule type" value="Genomic_DNA"/>
</dbReference>
<evidence type="ECO:0000256" key="1">
    <source>
        <dbReference type="ARBA" id="ARBA00004123"/>
    </source>
</evidence>
<dbReference type="SUPFAM" id="SSF52540">
    <property type="entry name" value="P-loop containing nucleoside triphosphate hydrolases"/>
    <property type="match status" value="1"/>
</dbReference>
<evidence type="ECO:0000256" key="3">
    <source>
        <dbReference type="ARBA" id="ARBA00022776"/>
    </source>
</evidence>
<dbReference type="GO" id="GO:0007062">
    <property type="term" value="P:sister chromatid cohesion"/>
    <property type="evidence" value="ECO:0007669"/>
    <property type="project" value="TreeGrafter"/>
</dbReference>
<accession>A0AAD7NSN7</accession>
<dbReference type="PANTHER" id="PTHR18937">
    <property type="entry name" value="STRUCTURAL MAINTENANCE OF CHROMOSOMES SMC FAMILY MEMBER"/>
    <property type="match status" value="1"/>
</dbReference>
<comment type="subcellular location">
    <subcellularLocation>
        <location evidence="1">Nucleus</location>
    </subcellularLocation>
</comment>
<evidence type="ECO:0000313" key="9">
    <source>
        <dbReference type="Proteomes" id="UP001215598"/>
    </source>
</evidence>
<keyword evidence="4" id="KW-0539">Nucleus</keyword>
<dbReference type="Pfam" id="PF02463">
    <property type="entry name" value="SMC_N"/>
    <property type="match status" value="1"/>
</dbReference>
<protein>
    <submittedName>
        <fullName evidence="8">RecF/RecN/SMC N terminal domain-containing protein</fullName>
    </submittedName>
</protein>
<keyword evidence="5" id="KW-0131">Cell cycle</keyword>
<name>A0AAD7NSN7_9AGAR</name>
<reference evidence="8" key="1">
    <citation type="submission" date="2023-03" db="EMBL/GenBank/DDBJ databases">
        <title>Massive genome expansion in bonnet fungi (Mycena s.s.) driven by repeated elements and novel gene families across ecological guilds.</title>
        <authorList>
            <consortium name="Lawrence Berkeley National Laboratory"/>
            <person name="Harder C.B."/>
            <person name="Miyauchi S."/>
            <person name="Viragh M."/>
            <person name="Kuo A."/>
            <person name="Thoen E."/>
            <person name="Andreopoulos B."/>
            <person name="Lu D."/>
            <person name="Skrede I."/>
            <person name="Drula E."/>
            <person name="Henrissat B."/>
            <person name="Morin E."/>
            <person name="Kohler A."/>
            <person name="Barry K."/>
            <person name="LaButti K."/>
            <person name="Morin E."/>
            <person name="Salamov A."/>
            <person name="Lipzen A."/>
            <person name="Mereny Z."/>
            <person name="Hegedus B."/>
            <person name="Baldrian P."/>
            <person name="Stursova M."/>
            <person name="Weitz H."/>
            <person name="Taylor A."/>
            <person name="Grigoriev I.V."/>
            <person name="Nagy L.G."/>
            <person name="Martin F."/>
            <person name="Kauserud H."/>
        </authorList>
    </citation>
    <scope>NUCLEOTIDE SEQUENCE</scope>
    <source>
        <strain evidence="8">CBHHK182m</strain>
    </source>
</reference>
<evidence type="ECO:0000256" key="5">
    <source>
        <dbReference type="ARBA" id="ARBA00023306"/>
    </source>
</evidence>
<dbReference type="AlphaFoldDB" id="A0AAD7NSN7"/>
<sequence>MPLRQIEVCDFKSYRGHQTIGPFKNFTSVIGPNGAGKSNLMDAISFVLGVKSAQLRSSQLKDLVYRGRRLGKSGIEGEEDEPEAADEDDETEQGEGSAKKAWVMAVYIDAEDKEWRFRRT</sequence>
<feature type="region of interest" description="Disordered" evidence="6">
    <location>
        <begin position="71"/>
        <end position="98"/>
    </location>
</feature>
<dbReference type="Gene3D" id="3.40.50.300">
    <property type="entry name" value="P-loop containing nucleotide triphosphate hydrolases"/>
    <property type="match status" value="1"/>
</dbReference>
<keyword evidence="3" id="KW-0498">Mitosis</keyword>
<evidence type="ECO:0000313" key="8">
    <source>
        <dbReference type="EMBL" id="KAJ7773017.1"/>
    </source>
</evidence>
<evidence type="ECO:0000256" key="4">
    <source>
        <dbReference type="ARBA" id="ARBA00023242"/>
    </source>
</evidence>
<dbReference type="GO" id="GO:0005634">
    <property type="term" value="C:nucleus"/>
    <property type="evidence" value="ECO:0007669"/>
    <property type="project" value="UniProtKB-SubCell"/>
</dbReference>
<dbReference type="InterPro" id="IPR027417">
    <property type="entry name" value="P-loop_NTPase"/>
</dbReference>
<dbReference type="Proteomes" id="UP001215598">
    <property type="component" value="Unassembled WGS sequence"/>
</dbReference>
<dbReference type="GO" id="GO:0008278">
    <property type="term" value="C:cohesin complex"/>
    <property type="evidence" value="ECO:0007669"/>
    <property type="project" value="TreeGrafter"/>
</dbReference>
<keyword evidence="2" id="KW-0132">Cell division</keyword>
<proteinExistence type="predicted"/>
<evidence type="ECO:0000256" key="2">
    <source>
        <dbReference type="ARBA" id="ARBA00022618"/>
    </source>
</evidence>
<dbReference type="GO" id="GO:0003677">
    <property type="term" value="F:DNA binding"/>
    <property type="evidence" value="ECO:0007669"/>
    <property type="project" value="TreeGrafter"/>
</dbReference>
<comment type="caution">
    <text evidence="8">The sequence shown here is derived from an EMBL/GenBank/DDBJ whole genome shotgun (WGS) entry which is preliminary data.</text>
</comment>
<feature type="domain" description="RecF/RecN/SMC N-terminal" evidence="7">
    <location>
        <begin position="3"/>
        <end position="77"/>
    </location>
</feature>
<feature type="compositionally biased region" description="Acidic residues" evidence="6">
    <location>
        <begin position="76"/>
        <end position="93"/>
    </location>
</feature>
<evidence type="ECO:0000259" key="7">
    <source>
        <dbReference type="Pfam" id="PF02463"/>
    </source>
</evidence>
<dbReference type="PANTHER" id="PTHR18937:SF12">
    <property type="entry name" value="STRUCTURAL MAINTENANCE OF CHROMOSOMES PROTEIN"/>
    <property type="match status" value="1"/>
</dbReference>
<gene>
    <name evidence="8" type="ORF">B0H16DRAFT_136366</name>
</gene>
<dbReference type="InterPro" id="IPR003395">
    <property type="entry name" value="RecF/RecN/SMC_N"/>
</dbReference>
<organism evidence="8 9">
    <name type="scientific">Mycena metata</name>
    <dbReference type="NCBI Taxonomy" id="1033252"/>
    <lineage>
        <taxon>Eukaryota</taxon>
        <taxon>Fungi</taxon>
        <taxon>Dikarya</taxon>
        <taxon>Basidiomycota</taxon>
        <taxon>Agaricomycotina</taxon>
        <taxon>Agaricomycetes</taxon>
        <taxon>Agaricomycetidae</taxon>
        <taxon>Agaricales</taxon>
        <taxon>Marasmiineae</taxon>
        <taxon>Mycenaceae</taxon>
        <taxon>Mycena</taxon>
    </lineage>
</organism>
<dbReference type="GO" id="GO:0051301">
    <property type="term" value="P:cell division"/>
    <property type="evidence" value="ECO:0007669"/>
    <property type="project" value="UniProtKB-KW"/>
</dbReference>
<keyword evidence="9" id="KW-1185">Reference proteome</keyword>
<evidence type="ECO:0000256" key="6">
    <source>
        <dbReference type="SAM" id="MobiDB-lite"/>
    </source>
</evidence>